<accession>A0A433QQ13</accession>
<sequence length="67" mass="7767">MGNDFRAPFTRTYPVEATVYRLLRLYNSLGKWRKANPLNQIATALSEKVVKRSRHSNTETFRHASSL</sequence>
<reference evidence="1 2" key="1">
    <citation type="journal article" date="2018" name="New Phytol.">
        <title>Phylogenomics of Endogonaceae and evolution of mycorrhizas within Mucoromycota.</title>
        <authorList>
            <person name="Chang Y."/>
            <person name="Desiro A."/>
            <person name="Na H."/>
            <person name="Sandor L."/>
            <person name="Lipzen A."/>
            <person name="Clum A."/>
            <person name="Barry K."/>
            <person name="Grigoriev I.V."/>
            <person name="Martin F.M."/>
            <person name="Stajich J.E."/>
            <person name="Smith M.E."/>
            <person name="Bonito G."/>
            <person name="Spatafora J.W."/>
        </authorList>
    </citation>
    <scope>NUCLEOTIDE SEQUENCE [LARGE SCALE GENOMIC DNA]</scope>
    <source>
        <strain evidence="1 2">AD002</strain>
    </source>
</reference>
<evidence type="ECO:0000313" key="1">
    <source>
        <dbReference type="EMBL" id="RUS31874.1"/>
    </source>
</evidence>
<dbReference type="EMBL" id="RBNJ01002515">
    <property type="protein sequence ID" value="RUS31874.1"/>
    <property type="molecule type" value="Genomic_DNA"/>
</dbReference>
<name>A0A433QQ13_9FUNG</name>
<keyword evidence="2" id="KW-1185">Reference proteome</keyword>
<proteinExistence type="predicted"/>
<protein>
    <submittedName>
        <fullName evidence="1">Uncharacterized protein</fullName>
    </submittedName>
</protein>
<dbReference type="Proteomes" id="UP000274822">
    <property type="component" value="Unassembled WGS sequence"/>
</dbReference>
<dbReference type="AlphaFoldDB" id="A0A433QQ13"/>
<comment type="caution">
    <text evidence="1">The sequence shown here is derived from an EMBL/GenBank/DDBJ whole genome shotgun (WGS) entry which is preliminary data.</text>
</comment>
<organism evidence="1 2">
    <name type="scientific">Jimgerdemannia flammicorona</name>
    <dbReference type="NCBI Taxonomy" id="994334"/>
    <lineage>
        <taxon>Eukaryota</taxon>
        <taxon>Fungi</taxon>
        <taxon>Fungi incertae sedis</taxon>
        <taxon>Mucoromycota</taxon>
        <taxon>Mucoromycotina</taxon>
        <taxon>Endogonomycetes</taxon>
        <taxon>Endogonales</taxon>
        <taxon>Endogonaceae</taxon>
        <taxon>Jimgerdemannia</taxon>
    </lineage>
</organism>
<gene>
    <name evidence="1" type="ORF">BC938DRAFT_476843</name>
</gene>
<evidence type="ECO:0000313" key="2">
    <source>
        <dbReference type="Proteomes" id="UP000274822"/>
    </source>
</evidence>